<comment type="caution">
    <text evidence="1">The sequence shown here is derived from an EMBL/GenBank/DDBJ whole genome shotgun (WGS) entry which is preliminary data.</text>
</comment>
<dbReference type="PATRIC" id="fig|1192688.3.peg.1339"/>
<name>M7RIE6_SALDU</name>
<dbReference type="PANTHER" id="PTHR33747:SF9">
    <property type="entry name" value="METAL-BINDING PROTEIN"/>
    <property type="match status" value="1"/>
</dbReference>
<dbReference type="PANTHER" id="PTHR33747">
    <property type="entry name" value="UPF0225 PROTEIN SCO1677"/>
    <property type="match status" value="1"/>
</dbReference>
<reference evidence="1 2" key="1">
    <citation type="submission" date="2013-02" db="EMBL/GenBank/DDBJ databases">
        <authorList>
            <person name="McClelland M."/>
            <person name="Porwollik S."/>
            <person name="Desai P."/>
            <person name="Cheng P."/>
            <person name="Wollam A."/>
            <person name="Pepin K."/>
            <person name="Bhonagiri V."/>
            <person name="Fulton L."/>
            <person name="Fulton R."/>
            <person name="Delehaunty K."/>
            <person name="Fronick C."/>
            <person name="Godfrey J."/>
            <person name="Waligorski J."/>
            <person name="Appelbaum E."/>
            <person name="Tomlinson C."/>
            <person name="Warren W."/>
            <person name="Sodergren E."/>
            <person name="Weinstock G."/>
            <person name="Wilson R.K."/>
        </authorList>
    </citation>
    <scope>NUCLEOTIDE SEQUENCE [LARGE SCALE GENOMIC DNA]</scope>
    <source>
        <strain evidence="1 2">UC16</strain>
    </source>
</reference>
<dbReference type="Pfam" id="PF02810">
    <property type="entry name" value="SEC-C"/>
    <property type="match status" value="1"/>
</dbReference>
<dbReference type="AlphaFoldDB" id="M7RIE6"/>
<evidence type="ECO:0000313" key="1">
    <source>
        <dbReference type="EMBL" id="EMR53304.1"/>
    </source>
</evidence>
<dbReference type="InterPro" id="IPR004027">
    <property type="entry name" value="SEC_C_motif"/>
</dbReference>
<dbReference type="SUPFAM" id="SSF103642">
    <property type="entry name" value="Sec-C motif"/>
    <property type="match status" value="1"/>
</dbReference>
<dbReference type="HOGENOM" id="CLU_213788_0_0_6"/>
<dbReference type="EMBL" id="APMR01000026">
    <property type="protein sequence ID" value="EMR53304.1"/>
    <property type="molecule type" value="Genomic_DNA"/>
</dbReference>
<sequence length="41" mass="4607">MWMAHPHTTPLQMPIKAEVKVGRNDPCPCGSGKKFKQCCLH</sequence>
<evidence type="ECO:0000313" key="2">
    <source>
        <dbReference type="Proteomes" id="UP000013259"/>
    </source>
</evidence>
<accession>M7RIE6</accession>
<organism evidence="1 2">
    <name type="scientific">Salmonella enterica subsp. enterica serovar Dublin str. UC16</name>
    <dbReference type="NCBI Taxonomy" id="1192688"/>
    <lineage>
        <taxon>Bacteria</taxon>
        <taxon>Pseudomonadati</taxon>
        <taxon>Pseudomonadota</taxon>
        <taxon>Gammaproteobacteria</taxon>
        <taxon>Enterobacterales</taxon>
        <taxon>Enterobacteriaceae</taxon>
        <taxon>Salmonella</taxon>
    </lineage>
</organism>
<dbReference type="Gene3D" id="3.10.450.50">
    <property type="match status" value="1"/>
</dbReference>
<proteinExistence type="predicted"/>
<dbReference type="Proteomes" id="UP000013259">
    <property type="component" value="Unassembled WGS sequence"/>
</dbReference>
<protein>
    <recommendedName>
        <fullName evidence="3">YecA family protein</fullName>
    </recommendedName>
</protein>
<gene>
    <name evidence="1" type="ORF">A670_01395</name>
</gene>
<evidence type="ECO:0008006" key="3">
    <source>
        <dbReference type="Google" id="ProtNLM"/>
    </source>
</evidence>